<dbReference type="STRING" id="1081102.A0A167REG6"/>
<feature type="binding site" evidence="16">
    <location>
        <position position="173"/>
    </location>
    <ligand>
        <name>Fe cation</name>
        <dbReference type="ChEBI" id="CHEBI:24875"/>
        <label>1</label>
    </ligand>
</feature>
<feature type="binding site" evidence="16">
    <location>
        <position position="215"/>
    </location>
    <ligand>
        <name>Fe cation</name>
        <dbReference type="ChEBI" id="CHEBI:24875"/>
        <label>1</label>
    </ligand>
</feature>
<evidence type="ECO:0000256" key="12">
    <source>
        <dbReference type="ARBA" id="ARBA00023004"/>
    </source>
</evidence>
<feature type="binding site" evidence="16">
    <location>
        <position position="263"/>
    </location>
    <ligand>
        <name>Fe cation</name>
        <dbReference type="ChEBI" id="CHEBI:24875"/>
        <label>2</label>
    </ligand>
</feature>
<keyword evidence="14 17" id="KW-0472">Membrane</keyword>
<evidence type="ECO:0000256" key="11">
    <source>
        <dbReference type="ARBA" id="ARBA00023002"/>
    </source>
</evidence>
<dbReference type="FunFam" id="1.20.1260.140:FF:000002">
    <property type="entry name" value="Alternative oxidase"/>
    <property type="match status" value="1"/>
</dbReference>
<evidence type="ECO:0000256" key="8">
    <source>
        <dbReference type="ARBA" id="ARBA00022946"/>
    </source>
</evidence>
<dbReference type="PIRSF" id="PIRSF005229">
    <property type="entry name" value="AOX"/>
    <property type="match status" value="1"/>
</dbReference>
<keyword evidence="10" id="KW-1133">Transmembrane helix</keyword>
<keyword evidence="19" id="KW-1185">Reference proteome</keyword>
<organism evidence="18 19">
    <name type="scientific">Niveomyces insectorum RCEF 264</name>
    <dbReference type="NCBI Taxonomy" id="1081102"/>
    <lineage>
        <taxon>Eukaryota</taxon>
        <taxon>Fungi</taxon>
        <taxon>Dikarya</taxon>
        <taxon>Ascomycota</taxon>
        <taxon>Pezizomycotina</taxon>
        <taxon>Sordariomycetes</taxon>
        <taxon>Hypocreomycetidae</taxon>
        <taxon>Hypocreales</taxon>
        <taxon>Cordycipitaceae</taxon>
        <taxon>Niveomyces</taxon>
    </lineage>
</organism>
<feature type="binding site" evidence="16">
    <location>
        <position position="323"/>
    </location>
    <ligand>
        <name>Fe cation</name>
        <dbReference type="ChEBI" id="CHEBI:24875"/>
        <label>2</label>
    </ligand>
</feature>
<feature type="binding site" evidence="16">
    <location>
        <position position="320"/>
    </location>
    <ligand>
        <name>Fe cation</name>
        <dbReference type="ChEBI" id="CHEBI:24875"/>
        <label>2</label>
    </ligand>
</feature>
<evidence type="ECO:0000256" key="4">
    <source>
        <dbReference type="ARBA" id="ARBA00022660"/>
    </source>
</evidence>
<keyword evidence="6 16" id="KW-0479">Metal-binding</keyword>
<reference evidence="18 19" key="1">
    <citation type="journal article" date="2016" name="Genome Biol. Evol.">
        <title>Divergent and convergent evolution of fungal pathogenicity.</title>
        <authorList>
            <person name="Shang Y."/>
            <person name="Xiao G."/>
            <person name="Zheng P."/>
            <person name="Cen K."/>
            <person name="Zhan S."/>
            <person name="Wang C."/>
        </authorList>
    </citation>
    <scope>NUCLEOTIDE SEQUENCE [LARGE SCALE GENOMIC DNA]</scope>
    <source>
        <strain evidence="18 19">RCEF 264</strain>
    </source>
</reference>
<feature type="binding site" evidence="16">
    <location>
        <position position="320"/>
    </location>
    <ligand>
        <name>Fe cation</name>
        <dbReference type="ChEBI" id="CHEBI:24875"/>
        <label>1</label>
    </ligand>
</feature>
<evidence type="ECO:0000256" key="17">
    <source>
        <dbReference type="RuleBase" id="RU003779"/>
    </source>
</evidence>
<gene>
    <name evidence="18" type="ORF">SPI_06589</name>
</gene>
<evidence type="ECO:0000256" key="14">
    <source>
        <dbReference type="ARBA" id="ARBA00023136"/>
    </source>
</evidence>
<evidence type="ECO:0000256" key="2">
    <source>
        <dbReference type="ARBA" id="ARBA00008388"/>
    </source>
</evidence>
<evidence type="ECO:0000256" key="7">
    <source>
        <dbReference type="ARBA" id="ARBA00022792"/>
    </source>
</evidence>
<evidence type="ECO:0000256" key="3">
    <source>
        <dbReference type="ARBA" id="ARBA00022448"/>
    </source>
</evidence>
<comment type="function">
    <text evidence="15">Catalyzes cyanide-resistant oxygen consumption. May increase respiration when the cytochrome respiratory pathway is restricted, or in response to low temperatures.</text>
</comment>
<keyword evidence="12 16" id="KW-0408">Iron</keyword>
<sequence length="368" mass="41910">MSTVRLGTTTLGQPQLVGKQLARAALPLFCSVHGSSSLFATAPNRPAALNSRRSLSPCSSSSKAASFSTTAPVRLREFFPSRETEHIRRTLPAWPHPGFTEAEMVSVEPAHRPPVTLGDHFAWRFMRFCRWGMDLATGMRRDQRSDKSKPTTAVAADRPLTEAQWLVRFLFLESIAGVPGMVAGMLRHLQSIRRLRRDQGWIESLLEESYNERMHLLTFLKMCEPGWFMKLMILGAQGVYFNALFLSYLVSPRICHRFVGYLEEEAVHTYTRCLKEIEAGLTPKWSDPNFKVPEIAVQYWRMPEDHRTMRDLILYIRADEACHRGVNHTMANLNQNNDPNPFVSEYKSGRAPPKPLGKAFGYERDEVL</sequence>
<dbReference type="GO" id="GO:0009916">
    <property type="term" value="F:alternative oxidase activity"/>
    <property type="evidence" value="ECO:0007669"/>
    <property type="project" value="UniProtKB-UniRule"/>
</dbReference>
<evidence type="ECO:0000256" key="9">
    <source>
        <dbReference type="ARBA" id="ARBA00022982"/>
    </source>
</evidence>
<evidence type="ECO:0000256" key="1">
    <source>
        <dbReference type="ARBA" id="ARBA00004292"/>
    </source>
</evidence>
<evidence type="ECO:0000313" key="19">
    <source>
        <dbReference type="Proteomes" id="UP000076874"/>
    </source>
</evidence>
<comment type="cofactor">
    <cofactor evidence="16 17">
        <name>Fe cation</name>
        <dbReference type="ChEBI" id="CHEBI:24875"/>
    </cofactor>
    <text evidence="16 17">Binds 2 iron ions per subunit.</text>
</comment>
<dbReference type="EMBL" id="AZHD01000012">
    <property type="protein sequence ID" value="OAA58516.1"/>
    <property type="molecule type" value="Genomic_DNA"/>
</dbReference>
<dbReference type="InterPro" id="IPR002680">
    <property type="entry name" value="AOX"/>
</dbReference>
<keyword evidence="3" id="KW-0813">Transport</keyword>
<dbReference type="AlphaFoldDB" id="A0A167REG6"/>
<keyword evidence="7" id="KW-0999">Mitochondrion inner membrane</keyword>
<dbReference type="GO" id="GO:0010230">
    <property type="term" value="P:alternative respiration"/>
    <property type="evidence" value="ECO:0007669"/>
    <property type="project" value="TreeGrafter"/>
</dbReference>
<dbReference type="GO" id="GO:0005743">
    <property type="term" value="C:mitochondrial inner membrane"/>
    <property type="evidence" value="ECO:0007669"/>
    <property type="project" value="UniProtKB-SubCell"/>
</dbReference>
<evidence type="ECO:0000256" key="10">
    <source>
        <dbReference type="ARBA" id="ARBA00022989"/>
    </source>
</evidence>
<dbReference type="GO" id="GO:0098803">
    <property type="term" value="C:respiratory chain complex"/>
    <property type="evidence" value="ECO:0007669"/>
    <property type="project" value="UniProtKB-UniRule"/>
</dbReference>
<dbReference type="PANTHER" id="PTHR31803">
    <property type="entry name" value="ALTERNATIVE OXIDASE"/>
    <property type="match status" value="1"/>
</dbReference>
<dbReference type="Gene3D" id="1.20.1260.140">
    <property type="entry name" value="Alternative oxidase"/>
    <property type="match status" value="1"/>
</dbReference>
<feature type="binding site" evidence="16">
    <location>
        <position position="212"/>
    </location>
    <ligand>
        <name>Fe cation</name>
        <dbReference type="ChEBI" id="CHEBI:24875"/>
        <label>1</label>
    </ligand>
</feature>
<keyword evidence="8" id="KW-0809">Transit peptide</keyword>
<accession>A0A167REG6</accession>
<proteinExistence type="inferred from homology"/>
<name>A0A167REG6_9HYPO</name>
<evidence type="ECO:0000256" key="15">
    <source>
        <dbReference type="ARBA" id="ARBA00025285"/>
    </source>
</evidence>
<comment type="subcellular location">
    <subcellularLocation>
        <location evidence="1">Mitochondrion inner membrane</location>
        <topology evidence="1">Multi-pass membrane protein</topology>
        <orientation evidence="1">Matrix side</orientation>
    </subcellularLocation>
</comment>
<evidence type="ECO:0000256" key="5">
    <source>
        <dbReference type="ARBA" id="ARBA00022692"/>
    </source>
</evidence>
<keyword evidence="5 17" id="KW-0812">Transmembrane</keyword>
<evidence type="ECO:0000313" key="18">
    <source>
        <dbReference type="EMBL" id="OAA58516.1"/>
    </source>
</evidence>
<comment type="caution">
    <text evidence="18">The sequence shown here is derived from an EMBL/GenBank/DDBJ whole genome shotgun (WGS) entry which is preliminary data.</text>
</comment>
<keyword evidence="11 17" id="KW-0560">Oxidoreductase</keyword>
<dbReference type="InterPro" id="IPR038659">
    <property type="entry name" value="AOX_sf"/>
</dbReference>
<keyword evidence="4 17" id="KW-0679">Respiratory chain</keyword>
<dbReference type="PANTHER" id="PTHR31803:SF3">
    <property type="entry name" value="ALTERNATIVE OXIDASE"/>
    <property type="match status" value="1"/>
</dbReference>
<keyword evidence="13" id="KW-0496">Mitochondrion</keyword>
<evidence type="ECO:0000256" key="6">
    <source>
        <dbReference type="ARBA" id="ARBA00022723"/>
    </source>
</evidence>
<dbReference type="Pfam" id="PF01786">
    <property type="entry name" value="AOX"/>
    <property type="match status" value="1"/>
</dbReference>
<protein>
    <recommendedName>
        <fullName evidence="17">Alternative oxidase</fullName>
        <ecNumber evidence="17">1.-.-.-</ecNumber>
    </recommendedName>
</protein>
<feature type="binding site" evidence="16">
    <location>
        <position position="212"/>
    </location>
    <ligand>
        <name>Fe cation</name>
        <dbReference type="ChEBI" id="CHEBI:24875"/>
        <label>2</label>
    </ligand>
</feature>
<keyword evidence="9 17" id="KW-0249">Electron transport</keyword>
<evidence type="ECO:0000256" key="16">
    <source>
        <dbReference type="PIRSR" id="PIRSR005229-1"/>
    </source>
</evidence>
<dbReference type="GO" id="GO:0046872">
    <property type="term" value="F:metal ion binding"/>
    <property type="evidence" value="ECO:0007669"/>
    <property type="project" value="UniProtKB-UniRule"/>
</dbReference>
<dbReference type="EC" id="1.-.-.-" evidence="17"/>
<dbReference type="CDD" id="cd01053">
    <property type="entry name" value="AOX"/>
    <property type="match status" value="1"/>
</dbReference>
<comment type="similarity">
    <text evidence="2 17">Belongs to the alternative oxidase family.</text>
</comment>
<dbReference type="OrthoDB" id="16906at2759"/>
<evidence type="ECO:0000256" key="13">
    <source>
        <dbReference type="ARBA" id="ARBA00023128"/>
    </source>
</evidence>
<dbReference type="Proteomes" id="UP000076874">
    <property type="component" value="Unassembled WGS sequence"/>
</dbReference>